<sequence>MITFNSILHQVTNTKIKERQEGLSKLRSLLSSDKAIRSVDISQDSDDEDVHIPSSWNIIYDALFVALSLEKDAFIKTSVKSTTGRATAERRLSEVASTVRWLTEKVVARLESDSVSAILRNLLSISIHNNALVSSIGLDLTKTIRCLLSYAPHLDHLEQTLWVRVTCRSFDVVLGDHFSTRFSDDSWDDYQGDLDATSAGGSDREEDTSDDAKLLASKRTKKRRRTDSRSRRTPLPSHRATPPTRLAPQPVSLEQIEYTALLATLLASPSAPILLPPKSLSTPKATSSSDAPNIPELEPPARAILIRLLRFIKLYRGETSLHQDYLTALSATLSKVALNRRDDVTRFSRAAWDGLVGMWGTRNKRIKESLVAILRTLFPYHTSQSPTVEDSAPDFDYVDGIFRLWHLLNGEAENRWGVDALSLDSLRLCSSSEDGEHRPGAFVARTFRYGWNFDAGQALAWAVLDLQADCAEKLFFRSEAVNPSRHLGRREGKRVKLENPISSLLTSIQRNASPTVRAYHLQILLFFIDRHWTILHESFQQDIMTTLLQFVAIDDGVVQSWTFLCFAAIAERQVGSDRPVPPALAGPATWDPIWTHAMRRSNVAVVSRTACHVASVLLRNMKSLLSFQRVLPEIETFVKDLDVQGPPFPYESVCAFMVHCLQIANQDMRLYRMRIDETMLAWLTDNWRFSGPDGGRAGGRSRAPHPLVSDLMALLEAICWLPKRSSLVCRIALPDAVVVEQVREERRTAVIRDFLLHARLPPFRRPKAPQADASPPSPTSSLRSDDLAKPGAKERKISTALLKSLDAAHEASPDAGIACNFEKARIVLNLAVMSVFFESALVYNGTQANRRVLQAAGKVITHTARLLVHQKWTSDEKAAVMLGFSPLIAADEEDQDESWEALPAPHSRSGIRKEVLKALTSSTVTQRKRILSCQRDLQRILWQNTDLHEVLSSVMAAFKEVLRSSLTRSVGRMQPHDAMDIDERDEFAPIRTVNVSSSAEEATSDACVSTSTASLVADCISFVALGPVLGTPSGEPTRDEELANIISAGGSQLLTAGPAFFANVRQGTLSLNLTSLEKIIDVLGDSLMEYSNRKSETWQLLGIQAVDAVLAMWLMPAPDEYDEVRADIGDLCKWLLTLSKAEIAPSWKVRHAVLAFMARYISLDPPEGALLSALPDNKKYHSLLPSKFLPTASKDQDIRVRFQVAKANASLFILLNKSTVYTNIQQELCTEWDKYEKMLTRFITLGCIMVVSSAVRRGPYWHLVEICYYTDQFSKHVESILRAVSERLGLTGPSELFEVYAGPIAPSILGAGVDFLRVHPSIYGYQDKKTCAKAAFHAFTPSNLLAGVNTGQVTHGKKAFENHCKVVGISTVEGYRRSFPDLVGYELTSWIDTFLDQSSETIPLELEEDLVTKTVWPQDAVTFHHQLVARVDDIVVAVLRTLGDQDCSPEGIIVQELRARDSNEAGLAFQSLTSYRYLEDHEPHEPLLPSFGSTSVMRALQWLTMQVPEVGDHPISYQVVHQLLADIHRMPLVNEQLRRMNALCVWIACHFRHFREPVLLHTLVHGMSSLLAQADLARAAQSVLDWAFSQYEQMKEKDSRLADVLIRISSTAHDYSRSSDPALAETGASISRWLDETLVRLNNKKAHRRQISDALPAWPRPPAAALQGVYQEVTYKHLSSNLADARITSNKFRLVRRLQDSAVKGEYSEEQFSRIDFWRLRRCIPPSHRLQVEDIDAFAALLLENRGQIHGFGLTPLSAQAAFQQKHDGFQPSTLRGSTPERSIMECLMLMLASDTPSRVHVAYRVLRAICSTQLPIIDTDIWPSEYVGELNYIRTRPYPAVTRPHPDITVLETSPIFVDMAKDFSIWAPGLSTLLSDILAVHDPFYGQLAAVLESDHDVAEQVLPILVHKVLKSTRNDDHGEPDVLRQTLSHYFMSVLSSPNSDMSSLRAVVNIVLHLRHFRPDKTRDELAYNSWLDIDYMLLSSSAIACGAYTTALLFHELAAERPGTEIRHGHDSERILYEIYSRIDEPDSFYGIQTNDLYQFLIKKFHHEQQWDKAFQFHGAAIEARGRDAQESEGLLRSLHSFGFDSLALTVQQNASDGISSAFGSKGMTYHLGWRTETWDLPTVASDATPGASLYQALRAIYRERDAHVIDATIEGALLEEMGRLRRLGDEDLVSIREVTQSIMSLSQIKSWRKHEAVSKSLDSAFWSNLSNIDSGFDFRTLEDIMATRLSLIRSVSQKEQTQQIGLMHTPLMNKLVELERNCLVRISEAARESGNLQVALNSAVRAQRLEKTPTTSVSQEFASVLWNHGEQKIAVQFLKEVVSRHSSPGDITEKAVLLARLGSWTSEAGLEKPIDVWRGYFYPAAALLEHLYASSADLAASAVVYHECAVFADRQYHAILQSHDNAILKHWKEVKEREVELRSQEVLRKGKGAVEKRDLDKAKAQLDEDTERYRAHQESLDTFLHQSIDMYARCLQLSDDFDDDGHIRLVSLWFANFDDESLGKRVRASIKSVPSRKFVFLAHQLSARLSKGSTSTGQETLQALVLSMCREHPFHSLYQVWCLRPSPAEPAASGADRRTSGRHNGSFSFSQSERSAAADEIFDRLRSGPTSEVTVDVERVCKAYLQWAKYKIKNLVNGRSGQRPIPEGQLKLLDVRVPVLTAPTPLDPSGKYLHCVWIQSYESTYETAGGVNVPKINVCRGSDGNKYKQLFKGEGDDDLRQDAVMEQVFDLVNVVLRRDRETRRRNLRIRGYKVVPLAAQAGVLEFVGNTAPLSKWLIAAHQRYKGEGSTTSDIIISEMKRIRAQTAAASLADKLVPRFREMREQFKPVMRHFFTEKHKMPMSWFAMRLNYTRSVATTSIVGHVLGLGDRHTSNILMDNVTGEAVHIDLGIAFEQGKLLPIPERVPFRMTTDMVDGMGTAGTQGVFQRCAEETLRVLREGSEIILTVLEVFKHDPLHSWTASELKFKRAQESEAVGAKRDASGLSAGGAHGIGAEAAADRALSAVTRKLDKSLSVEYAVNELIAEATDPSNLAMMYCGWSPHY</sequence>
<comment type="caution">
    <text evidence="1">The sequence shown here is derived from an EMBL/GenBank/DDBJ whole genome shotgun (WGS) entry which is preliminary data.</text>
</comment>
<name>A0ACB8RPY1_9AGAM</name>
<keyword evidence="2" id="KW-1185">Reference proteome</keyword>
<organism evidence="1 2">
    <name type="scientific">Auriscalpium vulgare</name>
    <dbReference type="NCBI Taxonomy" id="40419"/>
    <lineage>
        <taxon>Eukaryota</taxon>
        <taxon>Fungi</taxon>
        <taxon>Dikarya</taxon>
        <taxon>Basidiomycota</taxon>
        <taxon>Agaricomycotina</taxon>
        <taxon>Agaricomycetes</taxon>
        <taxon>Russulales</taxon>
        <taxon>Auriscalpiaceae</taxon>
        <taxon>Auriscalpium</taxon>
    </lineage>
</organism>
<protein>
    <submittedName>
        <fullName evidence="1">Uncharacterized protein</fullName>
    </submittedName>
</protein>
<reference evidence="1" key="2">
    <citation type="journal article" date="2022" name="New Phytol.">
        <title>Evolutionary transition to the ectomycorrhizal habit in the genomes of a hyperdiverse lineage of mushroom-forming fungi.</title>
        <authorList>
            <person name="Looney B."/>
            <person name="Miyauchi S."/>
            <person name="Morin E."/>
            <person name="Drula E."/>
            <person name="Courty P.E."/>
            <person name="Kohler A."/>
            <person name="Kuo A."/>
            <person name="LaButti K."/>
            <person name="Pangilinan J."/>
            <person name="Lipzen A."/>
            <person name="Riley R."/>
            <person name="Andreopoulos W."/>
            <person name="He G."/>
            <person name="Johnson J."/>
            <person name="Nolan M."/>
            <person name="Tritt A."/>
            <person name="Barry K.W."/>
            <person name="Grigoriev I.V."/>
            <person name="Nagy L.G."/>
            <person name="Hibbett D."/>
            <person name="Henrissat B."/>
            <person name="Matheny P.B."/>
            <person name="Labbe J."/>
            <person name="Martin F.M."/>
        </authorList>
    </citation>
    <scope>NUCLEOTIDE SEQUENCE</scope>
    <source>
        <strain evidence="1">FP105234-sp</strain>
    </source>
</reference>
<proteinExistence type="predicted"/>
<accession>A0ACB8RPY1</accession>
<evidence type="ECO:0000313" key="1">
    <source>
        <dbReference type="EMBL" id="KAI0046219.1"/>
    </source>
</evidence>
<dbReference type="Proteomes" id="UP000814033">
    <property type="component" value="Unassembled WGS sequence"/>
</dbReference>
<dbReference type="EMBL" id="MU275931">
    <property type="protein sequence ID" value="KAI0046219.1"/>
    <property type="molecule type" value="Genomic_DNA"/>
</dbReference>
<evidence type="ECO:0000313" key="2">
    <source>
        <dbReference type="Proteomes" id="UP000814033"/>
    </source>
</evidence>
<gene>
    <name evidence="1" type="ORF">FA95DRAFT_1520516</name>
</gene>
<reference evidence="1" key="1">
    <citation type="submission" date="2021-02" db="EMBL/GenBank/DDBJ databases">
        <authorList>
            <consortium name="DOE Joint Genome Institute"/>
            <person name="Ahrendt S."/>
            <person name="Looney B.P."/>
            <person name="Miyauchi S."/>
            <person name="Morin E."/>
            <person name="Drula E."/>
            <person name="Courty P.E."/>
            <person name="Chicoki N."/>
            <person name="Fauchery L."/>
            <person name="Kohler A."/>
            <person name="Kuo A."/>
            <person name="Labutti K."/>
            <person name="Pangilinan J."/>
            <person name="Lipzen A."/>
            <person name="Riley R."/>
            <person name="Andreopoulos W."/>
            <person name="He G."/>
            <person name="Johnson J."/>
            <person name="Barry K.W."/>
            <person name="Grigoriev I.V."/>
            <person name="Nagy L."/>
            <person name="Hibbett D."/>
            <person name="Henrissat B."/>
            <person name="Matheny P.B."/>
            <person name="Labbe J."/>
            <person name="Martin F."/>
        </authorList>
    </citation>
    <scope>NUCLEOTIDE SEQUENCE</scope>
    <source>
        <strain evidence="1">FP105234-sp</strain>
    </source>
</reference>